<reference evidence="1 2" key="1">
    <citation type="submission" date="2020-07" db="EMBL/GenBank/DDBJ databases">
        <title>Description of Kordia aestuariivivens sp. nov., isolated from a tidal flat.</title>
        <authorList>
            <person name="Park S."/>
            <person name="Yoon J.-H."/>
        </authorList>
    </citation>
    <scope>NUCLEOTIDE SEQUENCE [LARGE SCALE GENOMIC DNA]</scope>
    <source>
        <strain evidence="1 2">YSTF-M3</strain>
    </source>
</reference>
<proteinExistence type="predicted"/>
<name>A0ABR7Q6A8_9FLAO</name>
<dbReference type="EMBL" id="JACGWS010000003">
    <property type="protein sequence ID" value="MBC8754111.1"/>
    <property type="molecule type" value="Genomic_DNA"/>
</dbReference>
<gene>
    <name evidence="1" type="ORF">H2O64_05475</name>
</gene>
<evidence type="ECO:0008006" key="3">
    <source>
        <dbReference type="Google" id="ProtNLM"/>
    </source>
</evidence>
<protein>
    <recommendedName>
        <fullName evidence="3">Natural product</fullName>
    </recommendedName>
</protein>
<accession>A0ABR7Q6A8</accession>
<dbReference type="RefSeq" id="WP_187561164.1">
    <property type="nucleotide sequence ID" value="NZ_JACGWS010000003.1"/>
</dbReference>
<organism evidence="1 2">
    <name type="scientific">Kordia aestuariivivens</name>
    <dbReference type="NCBI Taxonomy" id="2759037"/>
    <lineage>
        <taxon>Bacteria</taxon>
        <taxon>Pseudomonadati</taxon>
        <taxon>Bacteroidota</taxon>
        <taxon>Flavobacteriia</taxon>
        <taxon>Flavobacteriales</taxon>
        <taxon>Flavobacteriaceae</taxon>
        <taxon>Kordia</taxon>
    </lineage>
</organism>
<evidence type="ECO:0000313" key="2">
    <source>
        <dbReference type="Proteomes" id="UP000619238"/>
    </source>
</evidence>
<evidence type="ECO:0000313" key="1">
    <source>
        <dbReference type="EMBL" id="MBC8754111.1"/>
    </source>
</evidence>
<keyword evidence="2" id="KW-1185">Reference proteome</keyword>
<sequence>MKKKNLIKKLQLKKTQVSNLAKGQVVGGGTFGCEPIDLSLLETCYAGCGLTENCTQYRTCNDASFNNCTVYNCGTGGGGTTGGGTDPSGGISCPGYVC</sequence>
<comment type="caution">
    <text evidence="1">The sequence shown here is derived from an EMBL/GenBank/DDBJ whole genome shotgun (WGS) entry which is preliminary data.</text>
</comment>
<dbReference type="PROSITE" id="PS51257">
    <property type="entry name" value="PROKAR_LIPOPROTEIN"/>
    <property type="match status" value="1"/>
</dbReference>
<dbReference type="Proteomes" id="UP000619238">
    <property type="component" value="Unassembled WGS sequence"/>
</dbReference>